<feature type="transmembrane region" description="Helical" evidence="1">
    <location>
        <begin position="205"/>
        <end position="223"/>
    </location>
</feature>
<reference evidence="3 4" key="1">
    <citation type="journal article" date="2010" name="Genome Biol. Evol.">
        <title>The sequence of a 1.8-mb bacterial linear plasmid reveals a rich evolutionary reservoir of secondary metabolic pathways.</title>
        <authorList>
            <person name="Medema M.H."/>
            <person name="Trefzer A."/>
            <person name="Kovalchuk A."/>
            <person name="van den Berg M."/>
            <person name="Mueller U."/>
            <person name="Heijne W."/>
            <person name="Wu L."/>
            <person name="Alam M.T."/>
            <person name="Ronning C.M."/>
            <person name="Nierman W.C."/>
            <person name="Bovenberg R.A.L."/>
            <person name="Breitling R."/>
            <person name="Takano E."/>
        </authorList>
    </citation>
    <scope>NUCLEOTIDE SEQUENCE [LARGE SCALE GENOMIC DNA]</scope>
    <source>
        <strain evidence="4">ATCC 27064 / DSM 738 / JCM 4710 / NBRC 13307 / NCIMB 12785 / NRRL 3585 / VKM Ac-602</strain>
    </source>
</reference>
<feature type="transmembrane region" description="Helical" evidence="1">
    <location>
        <begin position="48"/>
        <end position="67"/>
    </location>
</feature>
<dbReference type="STRING" id="1901.BB341_04110"/>
<accession>E2PW52</accession>
<organism evidence="3 4">
    <name type="scientific">Streptomyces clavuligerus</name>
    <dbReference type="NCBI Taxonomy" id="1901"/>
    <lineage>
        <taxon>Bacteria</taxon>
        <taxon>Bacillati</taxon>
        <taxon>Actinomycetota</taxon>
        <taxon>Actinomycetes</taxon>
        <taxon>Kitasatosporales</taxon>
        <taxon>Streptomycetaceae</taxon>
        <taxon>Streptomyces</taxon>
    </lineage>
</organism>
<dbReference type="Pfam" id="PF18181">
    <property type="entry name" value="SLATT_1"/>
    <property type="match status" value="1"/>
</dbReference>
<evidence type="ECO:0000313" key="4">
    <source>
        <dbReference type="Proteomes" id="UP000002357"/>
    </source>
</evidence>
<protein>
    <recommendedName>
        <fullName evidence="2">SMODS and SLOG-associating 2TM effector domain-containing protein</fullName>
    </recommendedName>
</protein>
<evidence type="ECO:0000313" key="3">
    <source>
        <dbReference type="EMBL" id="EFG10042.1"/>
    </source>
</evidence>
<dbReference type="InterPro" id="IPR025325">
    <property type="entry name" value="DUF4231"/>
</dbReference>
<evidence type="ECO:0000259" key="2">
    <source>
        <dbReference type="Pfam" id="PF18181"/>
    </source>
</evidence>
<dbReference type="InterPro" id="IPR040884">
    <property type="entry name" value="SLATT_1"/>
</dbReference>
<name>E2PW52_STRCL</name>
<sequence length="312" mass="33195">MRPGTGPGQNPPVTVTPRNAAIAKVWDQQSIWSQSADRLKSSVEGARTAALALALVAAALGTAASQSMDLTSWLGPLLAFAAAAAAGAAPFVAQRGGPARLSDWIRARAVSEALKAEVYICLAGAGPYQDREHAPTLLAERAHGFRTDATDLIRHTAGRTPRNRPLPPVTDTDSYVEHRLRRQIDTYYRPKADVMHARVERVSRVELVFGLLGAALAAAAGALAADRLAAWVAVVASLSIGVTAHGIAQRYAYQHLEFLRTAEQLERLLAEWAADGAATGAPTAEAATALVTECEHAISIQNEAWMIRWTVS</sequence>
<dbReference type="Proteomes" id="UP000002357">
    <property type="component" value="Chromosome"/>
</dbReference>
<keyword evidence="1" id="KW-0472">Membrane</keyword>
<keyword evidence="1" id="KW-0812">Transmembrane</keyword>
<feature type="transmembrane region" description="Helical" evidence="1">
    <location>
        <begin position="73"/>
        <end position="93"/>
    </location>
</feature>
<evidence type="ECO:0000256" key="1">
    <source>
        <dbReference type="SAM" id="Phobius"/>
    </source>
</evidence>
<dbReference type="Pfam" id="PF14015">
    <property type="entry name" value="DUF4231"/>
    <property type="match status" value="1"/>
</dbReference>
<gene>
    <name evidence="3" type="ORF">SCLAV_4969</name>
</gene>
<keyword evidence="1" id="KW-1133">Transmembrane helix</keyword>
<feature type="transmembrane region" description="Helical" evidence="1">
    <location>
        <begin position="229"/>
        <end position="248"/>
    </location>
</feature>
<dbReference type="NCBIfam" id="NF033634">
    <property type="entry name" value="SLATT_1"/>
    <property type="match status" value="1"/>
</dbReference>
<feature type="domain" description="SMODS and SLOG-associating 2TM effector" evidence="2">
    <location>
        <begin position="175"/>
        <end position="305"/>
    </location>
</feature>
<dbReference type="EMBL" id="CM000913">
    <property type="protein sequence ID" value="EFG10042.1"/>
    <property type="molecule type" value="Genomic_DNA"/>
</dbReference>
<dbReference type="AlphaFoldDB" id="E2PW52"/>
<dbReference type="eggNOG" id="ENOG5033401">
    <property type="taxonomic scope" value="Bacteria"/>
</dbReference>
<keyword evidence="4" id="KW-1185">Reference proteome</keyword>
<proteinExistence type="predicted"/>